<dbReference type="PANTHER" id="PTHR43290">
    <property type="entry name" value="MEVALONATE KINASE"/>
    <property type="match status" value="1"/>
</dbReference>
<keyword evidence="16 18" id="KW-0753">Steroid metabolism</keyword>
<dbReference type="InterPro" id="IPR006204">
    <property type="entry name" value="GHMP_kinase_N_dom"/>
</dbReference>
<keyword evidence="8 18" id="KW-0547">Nucleotide-binding</keyword>
<dbReference type="InterPro" id="IPR014721">
    <property type="entry name" value="Ribsml_uS5_D2-typ_fold_subgr"/>
</dbReference>
<comment type="caution">
    <text evidence="21">The sequence shown here is derived from an EMBL/GenBank/DDBJ whole genome shotgun (WGS) entry which is preliminary data.</text>
</comment>
<evidence type="ECO:0000256" key="8">
    <source>
        <dbReference type="ARBA" id="ARBA00022741"/>
    </source>
</evidence>
<evidence type="ECO:0000256" key="12">
    <source>
        <dbReference type="ARBA" id="ARBA00022955"/>
    </source>
</evidence>
<keyword evidence="11" id="KW-0460">Magnesium</keyword>
<keyword evidence="13 18" id="KW-0756">Sterol biosynthesis</keyword>
<evidence type="ECO:0000256" key="9">
    <source>
        <dbReference type="ARBA" id="ARBA00022777"/>
    </source>
</evidence>
<evidence type="ECO:0000256" key="16">
    <source>
        <dbReference type="ARBA" id="ARBA00023221"/>
    </source>
</evidence>
<dbReference type="STRING" id="50429.A0A2B4SEE6"/>
<evidence type="ECO:0000259" key="20">
    <source>
        <dbReference type="Pfam" id="PF08544"/>
    </source>
</evidence>
<dbReference type="Proteomes" id="UP000225706">
    <property type="component" value="Unassembled WGS sequence"/>
</dbReference>
<evidence type="ECO:0000256" key="7">
    <source>
        <dbReference type="ARBA" id="ARBA00022723"/>
    </source>
</evidence>
<keyword evidence="10 18" id="KW-0067">ATP-binding</keyword>
<keyword evidence="7" id="KW-0479">Metal-binding</keyword>
<comment type="subcellular location">
    <subcellularLocation>
        <location evidence="1 18">Cytoplasm</location>
    </subcellularLocation>
</comment>
<evidence type="ECO:0000256" key="11">
    <source>
        <dbReference type="ARBA" id="ARBA00022842"/>
    </source>
</evidence>
<dbReference type="SUPFAM" id="SSF54211">
    <property type="entry name" value="Ribosomal protein S5 domain 2-like"/>
    <property type="match status" value="1"/>
</dbReference>
<comment type="catalytic activity">
    <reaction evidence="18">
        <text>(R)-mevalonate + ATP = (R)-5-phosphomevalonate + ADP + H(+)</text>
        <dbReference type="Rhea" id="RHEA:17065"/>
        <dbReference type="ChEBI" id="CHEBI:15378"/>
        <dbReference type="ChEBI" id="CHEBI:30616"/>
        <dbReference type="ChEBI" id="CHEBI:36464"/>
        <dbReference type="ChEBI" id="CHEBI:58146"/>
        <dbReference type="ChEBI" id="CHEBI:456216"/>
        <dbReference type="EC" id="2.7.1.36"/>
    </reaction>
</comment>
<keyword evidence="4 18" id="KW-0963">Cytoplasm</keyword>
<evidence type="ECO:0000256" key="5">
    <source>
        <dbReference type="ARBA" id="ARBA00022516"/>
    </source>
</evidence>
<evidence type="ECO:0000256" key="3">
    <source>
        <dbReference type="ARBA" id="ARBA00012103"/>
    </source>
</evidence>
<reference evidence="22" key="1">
    <citation type="journal article" date="2017" name="bioRxiv">
        <title>Comparative analysis of the genomes of Stylophora pistillata and Acropora digitifera provides evidence for extensive differences between species of corals.</title>
        <authorList>
            <person name="Voolstra C.R."/>
            <person name="Li Y."/>
            <person name="Liew Y.J."/>
            <person name="Baumgarten S."/>
            <person name="Zoccola D."/>
            <person name="Flot J.-F."/>
            <person name="Tambutte S."/>
            <person name="Allemand D."/>
            <person name="Aranda M."/>
        </authorList>
    </citation>
    <scope>NUCLEOTIDE SEQUENCE [LARGE SCALE GENOMIC DNA]</scope>
</reference>
<keyword evidence="6 18" id="KW-0808">Transferase</keyword>
<dbReference type="FunFam" id="3.30.70.890:FF:000003">
    <property type="entry name" value="Mevalonate kinase"/>
    <property type="match status" value="1"/>
</dbReference>
<evidence type="ECO:0000256" key="6">
    <source>
        <dbReference type="ARBA" id="ARBA00022679"/>
    </source>
</evidence>
<comment type="pathway">
    <text evidence="17 18">Isoprenoid biosynthesis; isopentenyl diphosphate biosynthesis via mevalonate pathway; isopentenyl diphosphate from (R)-mevalonate: step 1/3.</text>
</comment>
<evidence type="ECO:0000256" key="10">
    <source>
        <dbReference type="ARBA" id="ARBA00022840"/>
    </source>
</evidence>
<evidence type="ECO:0000256" key="17">
    <source>
        <dbReference type="ARBA" id="ARBA00029438"/>
    </source>
</evidence>
<dbReference type="OrthoDB" id="1652964at2759"/>
<keyword evidence="15 18" id="KW-1207">Sterol metabolism</keyword>
<dbReference type="GO" id="GO:0046872">
    <property type="term" value="F:metal ion binding"/>
    <property type="evidence" value="ECO:0007669"/>
    <property type="project" value="UniProtKB-KW"/>
</dbReference>
<evidence type="ECO:0000313" key="22">
    <source>
        <dbReference type="Proteomes" id="UP000225706"/>
    </source>
</evidence>
<evidence type="ECO:0000256" key="1">
    <source>
        <dbReference type="ARBA" id="ARBA00004496"/>
    </source>
</evidence>
<evidence type="ECO:0000256" key="18">
    <source>
        <dbReference type="RuleBase" id="RU363087"/>
    </source>
</evidence>
<dbReference type="SUPFAM" id="SSF55060">
    <property type="entry name" value="GHMP Kinase, C-terminal domain"/>
    <property type="match status" value="1"/>
</dbReference>
<dbReference type="GO" id="GO:0019287">
    <property type="term" value="P:isopentenyl diphosphate biosynthetic process, mevalonate pathway"/>
    <property type="evidence" value="ECO:0007669"/>
    <property type="project" value="UniProtKB-UniPathway"/>
</dbReference>
<keyword evidence="12 18" id="KW-0752">Steroid biosynthesis</keyword>
<accession>A0A2B4SEE6</accession>
<dbReference type="InterPro" id="IPR006205">
    <property type="entry name" value="Mev_gal_kin"/>
</dbReference>
<proteinExistence type="inferred from homology"/>
<evidence type="ECO:0000256" key="4">
    <source>
        <dbReference type="ARBA" id="ARBA00022490"/>
    </source>
</evidence>
<dbReference type="PROSITE" id="PS00627">
    <property type="entry name" value="GHMP_KINASES_ATP"/>
    <property type="match status" value="1"/>
</dbReference>
<dbReference type="InterPro" id="IPR036554">
    <property type="entry name" value="GHMP_kinase_C_sf"/>
</dbReference>
<feature type="domain" description="GHMP kinase N-terminal" evidence="19">
    <location>
        <begin position="119"/>
        <end position="167"/>
    </location>
</feature>
<evidence type="ECO:0000313" key="21">
    <source>
        <dbReference type="EMBL" id="PFX27413.1"/>
    </source>
</evidence>
<dbReference type="EC" id="2.7.1.36" evidence="3 18"/>
<dbReference type="GO" id="GO:0006695">
    <property type="term" value="P:cholesterol biosynthetic process"/>
    <property type="evidence" value="ECO:0007669"/>
    <property type="project" value="TreeGrafter"/>
</dbReference>
<dbReference type="PRINTS" id="PR00959">
    <property type="entry name" value="MEVGALKINASE"/>
</dbReference>
<evidence type="ECO:0000259" key="19">
    <source>
        <dbReference type="Pfam" id="PF00288"/>
    </source>
</evidence>
<dbReference type="Gene3D" id="3.30.70.890">
    <property type="entry name" value="GHMP kinase, C-terminal domain"/>
    <property type="match status" value="1"/>
</dbReference>
<dbReference type="AlphaFoldDB" id="A0A2B4SEE6"/>
<dbReference type="EMBL" id="LSMT01000104">
    <property type="protein sequence ID" value="PFX27413.1"/>
    <property type="molecule type" value="Genomic_DNA"/>
</dbReference>
<evidence type="ECO:0000256" key="15">
    <source>
        <dbReference type="ARBA" id="ARBA00023166"/>
    </source>
</evidence>
<protein>
    <recommendedName>
        <fullName evidence="3 18">Mevalonate kinase</fullName>
        <shortName evidence="18">MK</shortName>
        <ecNumber evidence="3 18">2.7.1.36</ecNumber>
    </recommendedName>
</protein>
<sequence>MVSPSFTVTAPGKIILHGEHAVVYGKKAVAAAIGLKTTLQLEATNDGQFTLNLLSFGTTCRWKAEELRQDVKRLTTDGSCWPQEGRELFNKSSEQSEVKVVDKRAINDAIRVFIFLIGKFVEEIDRVPSFSVEVSTSIPVGAGLGSSASYCVCLSTALLAVAGKVSQPSMMRSIPGDERELCRDEMASLSREDLELIHMWSLEAEKLVHGKPSGIDNSVCTYGAVLTFKDGTIEHLAKIPQLRVLITDTKVPRSTKDLVAGLRDRCQQLPSVYNPLFDAVGAVAEESCVYLEKLYQIQAVSPSAKENLQEQYYMLEKLIDLNQQLLVTLGVSHTSLDQVCRVTARHGLHSKLTGAGGGGCTYTLVTPGTSELSVTSVTEELTAMGFDVWDTCLGAQGVTLSRTPLTHPSQ</sequence>
<gene>
    <name evidence="21" type="primary">MVK</name>
    <name evidence="21" type="ORF">AWC38_SpisGene7899</name>
</gene>
<keyword evidence="5 18" id="KW-0444">Lipid biosynthesis</keyword>
<evidence type="ECO:0000256" key="14">
    <source>
        <dbReference type="ARBA" id="ARBA00023098"/>
    </source>
</evidence>
<dbReference type="GO" id="GO:0005524">
    <property type="term" value="F:ATP binding"/>
    <property type="evidence" value="ECO:0007669"/>
    <property type="project" value="UniProtKB-KW"/>
</dbReference>
<organism evidence="21 22">
    <name type="scientific">Stylophora pistillata</name>
    <name type="common">Smooth cauliflower coral</name>
    <dbReference type="NCBI Taxonomy" id="50429"/>
    <lineage>
        <taxon>Eukaryota</taxon>
        <taxon>Metazoa</taxon>
        <taxon>Cnidaria</taxon>
        <taxon>Anthozoa</taxon>
        <taxon>Hexacorallia</taxon>
        <taxon>Scleractinia</taxon>
        <taxon>Astrocoeniina</taxon>
        <taxon>Pocilloporidae</taxon>
        <taxon>Stylophora</taxon>
    </lineage>
</organism>
<dbReference type="Gene3D" id="3.30.230.10">
    <property type="match status" value="1"/>
</dbReference>
<dbReference type="GO" id="GO:0005829">
    <property type="term" value="C:cytosol"/>
    <property type="evidence" value="ECO:0007669"/>
    <property type="project" value="TreeGrafter"/>
</dbReference>
<keyword evidence="14 18" id="KW-0443">Lipid metabolism</keyword>
<evidence type="ECO:0000256" key="13">
    <source>
        <dbReference type="ARBA" id="ARBA00023011"/>
    </source>
</evidence>
<dbReference type="InterPro" id="IPR013750">
    <property type="entry name" value="GHMP_kinase_C_dom"/>
</dbReference>
<name>A0A2B4SEE6_STYPI</name>
<dbReference type="PANTHER" id="PTHR43290:SF2">
    <property type="entry name" value="MEVALONATE KINASE"/>
    <property type="match status" value="1"/>
</dbReference>
<feature type="domain" description="GHMP kinase C-terminal" evidence="20">
    <location>
        <begin position="309"/>
        <end position="369"/>
    </location>
</feature>
<keyword evidence="22" id="KW-1185">Reference proteome</keyword>
<dbReference type="InterPro" id="IPR020568">
    <property type="entry name" value="Ribosomal_Su5_D2-typ_SF"/>
</dbReference>
<dbReference type="Pfam" id="PF08544">
    <property type="entry name" value="GHMP_kinases_C"/>
    <property type="match status" value="1"/>
</dbReference>
<comment type="similarity">
    <text evidence="2 18">Belongs to the GHMP kinase family. Mevalonate kinase subfamily.</text>
</comment>
<dbReference type="GO" id="GO:0004496">
    <property type="term" value="F:mevalonate kinase activity"/>
    <property type="evidence" value="ECO:0007669"/>
    <property type="project" value="UniProtKB-EC"/>
</dbReference>
<dbReference type="NCBIfam" id="TIGR00549">
    <property type="entry name" value="mevalon_kin"/>
    <property type="match status" value="1"/>
</dbReference>
<dbReference type="UniPathway" id="UPA00057">
    <property type="reaction ID" value="UER00098"/>
</dbReference>
<evidence type="ECO:0000256" key="2">
    <source>
        <dbReference type="ARBA" id="ARBA00006495"/>
    </source>
</evidence>
<keyword evidence="9 18" id="KW-0418">Kinase</keyword>
<dbReference type="Pfam" id="PF00288">
    <property type="entry name" value="GHMP_kinases_N"/>
    <property type="match status" value="1"/>
</dbReference>
<dbReference type="InterPro" id="IPR006203">
    <property type="entry name" value="GHMP_knse_ATP-bd_CS"/>
</dbReference>